<evidence type="ECO:0000256" key="1">
    <source>
        <dbReference type="SAM" id="Phobius"/>
    </source>
</evidence>
<feature type="transmembrane region" description="Helical" evidence="1">
    <location>
        <begin position="6"/>
        <end position="25"/>
    </location>
</feature>
<keyword evidence="1" id="KW-1133">Transmembrane helix</keyword>
<reference evidence="3" key="1">
    <citation type="journal article" date="2019" name="Int. J. Syst. Evol. Microbiol.">
        <title>The Global Catalogue of Microorganisms (GCM) 10K type strain sequencing project: providing services to taxonomists for standard genome sequencing and annotation.</title>
        <authorList>
            <consortium name="The Broad Institute Genomics Platform"/>
            <consortium name="The Broad Institute Genome Sequencing Center for Infectious Disease"/>
            <person name="Wu L."/>
            <person name="Ma J."/>
        </authorList>
    </citation>
    <scope>NUCLEOTIDE SEQUENCE [LARGE SCALE GENOMIC DNA]</scope>
    <source>
        <strain evidence="3">JCM 16013</strain>
    </source>
</reference>
<keyword evidence="1" id="KW-0812">Transmembrane</keyword>
<keyword evidence="3" id="KW-1185">Reference proteome</keyword>
<accession>A0ABP5D3M2</accession>
<evidence type="ECO:0000313" key="3">
    <source>
        <dbReference type="Proteomes" id="UP001499854"/>
    </source>
</evidence>
<gene>
    <name evidence="2" type="ORF">GCM10009838_36760</name>
</gene>
<protein>
    <submittedName>
        <fullName evidence="2">Uncharacterized protein</fullName>
    </submittedName>
</protein>
<name>A0ABP5D3M2_9ACTN</name>
<proteinExistence type="predicted"/>
<feature type="transmembrane region" description="Helical" evidence="1">
    <location>
        <begin position="67"/>
        <end position="86"/>
    </location>
</feature>
<organism evidence="2 3">
    <name type="scientific">Catenulispora subtropica</name>
    <dbReference type="NCBI Taxonomy" id="450798"/>
    <lineage>
        <taxon>Bacteria</taxon>
        <taxon>Bacillati</taxon>
        <taxon>Actinomycetota</taxon>
        <taxon>Actinomycetes</taxon>
        <taxon>Catenulisporales</taxon>
        <taxon>Catenulisporaceae</taxon>
        <taxon>Catenulispora</taxon>
    </lineage>
</organism>
<evidence type="ECO:0000313" key="2">
    <source>
        <dbReference type="EMBL" id="GAA1973545.1"/>
    </source>
</evidence>
<feature type="transmembrane region" description="Helical" evidence="1">
    <location>
        <begin position="37"/>
        <end position="61"/>
    </location>
</feature>
<comment type="caution">
    <text evidence="2">The sequence shown here is derived from an EMBL/GenBank/DDBJ whole genome shotgun (WGS) entry which is preliminary data.</text>
</comment>
<dbReference type="Proteomes" id="UP001499854">
    <property type="component" value="Unassembled WGS sequence"/>
</dbReference>
<dbReference type="EMBL" id="BAAAQM010000019">
    <property type="protein sequence ID" value="GAA1973545.1"/>
    <property type="molecule type" value="Genomic_DNA"/>
</dbReference>
<sequence length="98" mass="10662">MGCGCLLALFGSAFPRLALLFTWLFTDRVDVAFDNGWLAPLAGAIFLPFTTLLYVLVYAPVRGVTGFGWVLVVLGFLCDLSSYGAGARGRRQQAARQR</sequence>
<keyword evidence="1" id="KW-0472">Membrane</keyword>